<dbReference type="Proteomes" id="UP000231192">
    <property type="component" value="Unassembled WGS sequence"/>
</dbReference>
<name>A0A2H0UCN4_9BACT</name>
<keyword evidence="1" id="KW-0812">Transmembrane</keyword>
<evidence type="ECO:0000313" key="2">
    <source>
        <dbReference type="EMBL" id="PIR84188.1"/>
    </source>
</evidence>
<proteinExistence type="predicted"/>
<dbReference type="EMBL" id="PFBK01000002">
    <property type="protein sequence ID" value="PIR84188.1"/>
    <property type="molecule type" value="Genomic_DNA"/>
</dbReference>
<sequence length="297" mass="31594">MQLIRTHPYISALCATGLVIVVGMWMVQRQSAAPASNTIITWGGDNVGILDPTSYTPTQNAGAQGRTSAITQNSAPYTYIPLAIFNDTSTAGENSYDLNAFISKLTQGTSLGTSVQSSSANTEDAITDAYSFTPIGPISTTEQNKRSSAQESIYQYGNTIGSYIQSFEEQYPEPASILIDQADDRANPQKAAAVENLAKAIESVGHTMLTIAEAPQGFSEAHVALAQSYIEVGKNLALIPKAMSDDDFLKAIEVYNASADTFVKNYITLATLLSIYEVTFNAGDAGSVFLFSSAGGF</sequence>
<keyword evidence="1" id="KW-1133">Transmembrane helix</keyword>
<reference evidence="3" key="1">
    <citation type="submission" date="2017-09" db="EMBL/GenBank/DDBJ databases">
        <title>Depth-based differentiation of microbial function through sediment-hosted aquifers and enrichment of novel symbionts in the deep terrestrial subsurface.</title>
        <authorList>
            <person name="Probst A.J."/>
            <person name="Ladd B."/>
            <person name="Jarett J.K."/>
            <person name="Geller-Mcgrath D.E."/>
            <person name="Sieber C.M.K."/>
            <person name="Emerson J.B."/>
            <person name="Anantharaman K."/>
            <person name="Thomas B.C."/>
            <person name="Malmstrom R."/>
            <person name="Stieglmeier M."/>
            <person name="Klingl A."/>
            <person name="Woyke T."/>
            <person name="Ryan C.M."/>
            <person name="Banfield J.F."/>
        </authorList>
    </citation>
    <scope>NUCLEOTIDE SEQUENCE [LARGE SCALE GENOMIC DNA]</scope>
</reference>
<keyword evidence="1" id="KW-0472">Membrane</keyword>
<dbReference type="AlphaFoldDB" id="A0A2H0UCN4"/>
<organism evidence="2 3">
    <name type="scientific">Candidatus Kaiserbacteria bacterium CG10_big_fil_rev_8_21_14_0_10_51_14</name>
    <dbReference type="NCBI Taxonomy" id="1974610"/>
    <lineage>
        <taxon>Bacteria</taxon>
        <taxon>Candidatus Kaiseribacteriota</taxon>
    </lineage>
</organism>
<feature type="transmembrane region" description="Helical" evidence="1">
    <location>
        <begin position="9"/>
        <end position="27"/>
    </location>
</feature>
<evidence type="ECO:0000313" key="3">
    <source>
        <dbReference type="Proteomes" id="UP000231192"/>
    </source>
</evidence>
<comment type="caution">
    <text evidence="2">The sequence shown here is derived from an EMBL/GenBank/DDBJ whole genome shotgun (WGS) entry which is preliminary data.</text>
</comment>
<accession>A0A2H0UCN4</accession>
<protein>
    <submittedName>
        <fullName evidence="2">Uncharacterized protein</fullName>
    </submittedName>
</protein>
<gene>
    <name evidence="2" type="ORF">COU18_00330</name>
</gene>
<evidence type="ECO:0000256" key="1">
    <source>
        <dbReference type="SAM" id="Phobius"/>
    </source>
</evidence>